<evidence type="ECO:0000259" key="2">
    <source>
        <dbReference type="PROSITE" id="PS50883"/>
    </source>
</evidence>
<dbReference type="CDD" id="cd01948">
    <property type="entry name" value="EAL"/>
    <property type="match status" value="1"/>
</dbReference>
<protein>
    <submittedName>
        <fullName evidence="4">EAL domain-containing protein (Putative c-di-GMP-specific phosphodiesterase class I)</fullName>
    </submittedName>
</protein>
<evidence type="ECO:0000313" key="4">
    <source>
        <dbReference type="EMBL" id="RCW67296.1"/>
    </source>
</evidence>
<comment type="caution">
    <text evidence="4">The sequence shown here is derived from an EMBL/GenBank/DDBJ whole genome shotgun (WGS) entry which is preliminary data.</text>
</comment>
<dbReference type="InterPro" id="IPR001633">
    <property type="entry name" value="EAL_dom"/>
</dbReference>
<keyword evidence="1" id="KW-0472">Membrane</keyword>
<gene>
    <name evidence="4" type="ORF">DES41_10919</name>
</gene>
<dbReference type="PROSITE" id="PS50885">
    <property type="entry name" value="HAMP"/>
    <property type="match status" value="1"/>
</dbReference>
<dbReference type="SMART" id="SM00052">
    <property type="entry name" value="EAL"/>
    <property type="match status" value="1"/>
</dbReference>
<dbReference type="PANTHER" id="PTHR33121:SF79">
    <property type="entry name" value="CYCLIC DI-GMP PHOSPHODIESTERASE PDED-RELATED"/>
    <property type="match status" value="1"/>
</dbReference>
<dbReference type="Pfam" id="PF00563">
    <property type="entry name" value="EAL"/>
    <property type="match status" value="1"/>
</dbReference>
<dbReference type="InterPro" id="IPR003660">
    <property type="entry name" value="HAMP_dom"/>
</dbReference>
<proteinExistence type="predicted"/>
<dbReference type="InterPro" id="IPR050706">
    <property type="entry name" value="Cyclic-di-GMP_PDE-like"/>
</dbReference>
<accession>A0A368XJD6</accession>
<keyword evidence="1" id="KW-1133">Transmembrane helix</keyword>
<dbReference type="InterPro" id="IPR029787">
    <property type="entry name" value="Nucleotide_cyclase"/>
</dbReference>
<dbReference type="PROSITE" id="PS50883">
    <property type="entry name" value="EAL"/>
    <property type="match status" value="1"/>
</dbReference>
<evidence type="ECO:0000313" key="5">
    <source>
        <dbReference type="Proteomes" id="UP000252884"/>
    </source>
</evidence>
<dbReference type="Gene3D" id="3.30.70.270">
    <property type="match status" value="1"/>
</dbReference>
<dbReference type="FunFam" id="3.20.20.450:FF:000001">
    <property type="entry name" value="Cyclic di-GMP phosphodiesterase yahA"/>
    <property type="match status" value="1"/>
</dbReference>
<dbReference type="Pfam" id="PF00990">
    <property type="entry name" value="GGDEF"/>
    <property type="match status" value="1"/>
</dbReference>
<dbReference type="EMBL" id="QPJK01000009">
    <property type="protein sequence ID" value="RCW67296.1"/>
    <property type="molecule type" value="Genomic_DNA"/>
</dbReference>
<name>A0A368XJD6_9BURK</name>
<dbReference type="GO" id="GO:0007165">
    <property type="term" value="P:signal transduction"/>
    <property type="evidence" value="ECO:0007669"/>
    <property type="project" value="InterPro"/>
</dbReference>
<dbReference type="GO" id="GO:0016020">
    <property type="term" value="C:membrane"/>
    <property type="evidence" value="ECO:0007669"/>
    <property type="project" value="InterPro"/>
</dbReference>
<evidence type="ECO:0000259" key="3">
    <source>
        <dbReference type="PROSITE" id="PS50885"/>
    </source>
</evidence>
<sequence>METSDGSLWLYRKLAALRRLNYRAKILLLAFLGIHVPLIVLALWSVFRSSGDWRMLVETLLVTLAATLLGTAATLLALGHLLRPVTLTSRALRAFREGRQHAALPGGYTDEAGTLMADAQQTLQELGAALHRLSYIDEASDLPNRRHFEQQVAQRIASGRPVVVAALQFDNLPRITHTLDVRHAEEAMRQIGARLRGHAAFDDQLSRIGARAFGCLVGAGDGVAEGVRAGLASCAQECPVGAIVVHPVLHAGLAAYPVDAASPAALVDAAVSAASRASALTPVALHSPQARETAQQRLRLEHELRRALQHDEFVLHFQPVVDLQAGRTVGAEALLRWNHPERGMVLPQAFIGAAEASGLMEPLGLWVLRQACAQLKEWNAGELPGFRLAINVSARQFQNPALHQLVIDTIAHYGIAPDQLEIELTETAATADHAHTRRVFTRLREAGIRIAIDDFGTGYASMSALRTLPFDKLKIDREFVSGVQGLRQSQAICSALIALAKGLDLQVVAEGAETELEVRELAERGCQLFQGYYFARPVPAASLVHTMAMQRPLALKAGTAPRRLH</sequence>
<dbReference type="SUPFAM" id="SSF141868">
    <property type="entry name" value="EAL domain-like"/>
    <property type="match status" value="1"/>
</dbReference>
<dbReference type="InterPro" id="IPR000160">
    <property type="entry name" value="GGDEF_dom"/>
</dbReference>
<dbReference type="SMART" id="SM00267">
    <property type="entry name" value="GGDEF"/>
    <property type="match status" value="1"/>
</dbReference>
<dbReference type="OrthoDB" id="9813903at2"/>
<dbReference type="InterPro" id="IPR043128">
    <property type="entry name" value="Rev_trsase/Diguanyl_cyclase"/>
</dbReference>
<reference evidence="4 5" key="1">
    <citation type="submission" date="2018-07" db="EMBL/GenBank/DDBJ databases">
        <title>Genomic Encyclopedia of Type Strains, Phase IV (KMG-IV): sequencing the most valuable type-strain genomes for metagenomic binning, comparative biology and taxonomic classification.</title>
        <authorList>
            <person name="Goeker M."/>
        </authorList>
    </citation>
    <scope>NUCLEOTIDE SEQUENCE [LARGE SCALE GENOMIC DNA]</scope>
    <source>
        <strain evidence="4 5">DSM 21634</strain>
    </source>
</reference>
<evidence type="ECO:0000256" key="1">
    <source>
        <dbReference type="SAM" id="Phobius"/>
    </source>
</evidence>
<dbReference type="InterPro" id="IPR035919">
    <property type="entry name" value="EAL_sf"/>
</dbReference>
<dbReference type="RefSeq" id="WP_114470820.1">
    <property type="nucleotide sequence ID" value="NZ_QPJK01000009.1"/>
</dbReference>
<keyword evidence="1" id="KW-0812">Transmembrane</keyword>
<feature type="domain" description="EAL" evidence="2">
    <location>
        <begin position="297"/>
        <end position="551"/>
    </location>
</feature>
<dbReference type="PANTHER" id="PTHR33121">
    <property type="entry name" value="CYCLIC DI-GMP PHOSPHODIESTERASE PDEF"/>
    <property type="match status" value="1"/>
</dbReference>
<dbReference type="AlphaFoldDB" id="A0A368XJD6"/>
<feature type="transmembrane region" description="Helical" evidence="1">
    <location>
        <begin position="59"/>
        <end position="82"/>
    </location>
</feature>
<dbReference type="GO" id="GO:0071111">
    <property type="term" value="F:cyclic-guanylate-specific phosphodiesterase activity"/>
    <property type="evidence" value="ECO:0007669"/>
    <property type="project" value="InterPro"/>
</dbReference>
<dbReference type="SUPFAM" id="SSF55073">
    <property type="entry name" value="Nucleotide cyclase"/>
    <property type="match status" value="1"/>
</dbReference>
<dbReference type="Proteomes" id="UP000252884">
    <property type="component" value="Unassembled WGS sequence"/>
</dbReference>
<feature type="domain" description="HAMP" evidence="3">
    <location>
        <begin position="79"/>
        <end position="131"/>
    </location>
</feature>
<keyword evidence="5" id="KW-1185">Reference proteome</keyword>
<organism evidence="4 5">
    <name type="scientific">Pseudorhodoferax soli</name>
    <dbReference type="NCBI Taxonomy" id="545864"/>
    <lineage>
        <taxon>Bacteria</taxon>
        <taxon>Pseudomonadati</taxon>
        <taxon>Pseudomonadota</taxon>
        <taxon>Betaproteobacteria</taxon>
        <taxon>Burkholderiales</taxon>
        <taxon>Comamonadaceae</taxon>
    </lineage>
</organism>
<feature type="transmembrane region" description="Helical" evidence="1">
    <location>
        <begin position="26"/>
        <end position="47"/>
    </location>
</feature>
<dbReference type="Gene3D" id="3.20.20.450">
    <property type="entry name" value="EAL domain"/>
    <property type="match status" value="1"/>
</dbReference>